<sequence length="236" mass="25958">MPLKWLAAFIAASVLCFASGCSLAAKEWIDASRAQMEESQKEKEVAKKEEEEPSTDEPSPDAPDSTDGAEGPAAGDGAGLLDGKKLEASNITILADDRNWQQVDFQILDTNHEYTEFTPDGQPSDLSRELIGVHFFKGLHHQASVSQTAEVMKRGMEEESQGTVTWKVLSQDRDNMLVELSLTGNPQGNMYGYARFLTTHEGICTVLYLTGDVMSDEEKKKWQSLLNQANRAGVTL</sequence>
<gene>
    <name evidence="3" type="ORF">C8P63_10379</name>
</gene>
<dbReference type="AlphaFoldDB" id="A0A2T6C7P8"/>
<keyword evidence="4" id="KW-1185">Reference proteome</keyword>
<dbReference type="PROSITE" id="PS51257">
    <property type="entry name" value="PROKAR_LIPOPROTEIN"/>
    <property type="match status" value="1"/>
</dbReference>
<feature type="compositionally biased region" description="Basic and acidic residues" evidence="1">
    <location>
        <begin position="35"/>
        <end position="50"/>
    </location>
</feature>
<accession>A0A2T6C7P8</accession>
<feature type="region of interest" description="Disordered" evidence="1">
    <location>
        <begin position="35"/>
        <end position="81"/>
    </location>
</feature>
<name>A0A2T6C7P8_9BACL</name>
<dbReference type="OrthoDB" id="2988938at2"/>
<feature type="chain" id="PRO_5015426219" description="Lipoprotein" evidence="2">
    <location>
        <begin position="25"/>
        <end position="236"/>
    </location>
</feature>
<evidence type="ECO:0008006" key="5">
    <source>
        <dbReference type="Google" id="ProtNLM"/>
    </source>
</evidence>
<comment type="caution">
    <text evidence="3">The sequence shown here is derived from an EMBL/GenBank/DDBJ whole genome shotgun (WGS) entry which is preliminary data.</text>
</comment>
<protein>
    <recommendedName>
        <fullName evidence="5">Lipoprotein</fullName>
    </recommendedName>
</protein>
<evidence type="ECO:0000256" key="2">
    <source>
        <dbReference type="SAM" id="SignalP"/>
    </source>
</evidence>
<organism evidence="3 4">
    <name type="scientific">Melghirimyces profundicolus</name>
    <dbReference type="NCBI Taxonomy" id="1242148"/>
    <lineage>
        <taxon>Bacteria</taxon>
        <taxon>Bacillati</taxon>
        <taxon>Bacillota</taxon>
        <taxon>Bacilli</taxon>
        <taxon>Bacillales</taxon>
        <taxon>Thermoactinomycetaceae</taxon>
        <taxon>Melghirimyces</taxon>
    </lineage>
</organism>
<dbReference type="Proteomes" id="UP000244240">
    <property type="component" value="Unassembled WGS sequence"/>
</dbReference>
<dbReference type="RefSeq" id="WP_108021866.1">
    <property type="nucleotide sequence ID" value="NZ_QBKR01000003.1"/>
</dbReference>
<proteinExistence type="predicted"/>
<evidence type="ECO:0000313" key="4">
    <source>
        <dbReference type="Proteomes" id="UP000244240"/>
    </source>
</evidence>
<feature type="signal peptide" evidence="2">
    <location>
        <begin position="1"/>
        <end position="24"/>
    </location>
</feature>
<reference evidence="3 4" key="1">
    <citation type="submission" date="2018-04" db="EMBL/GenBank/DDBJ databases">
        <title>Genomic Encyclopedia of Archaeal and Bacterial Type Strains, Phase II (KMG-II): from individual species to whole genera.</title>
        <authorList>
            <person name="Goeker M."/>
        </authorList>
    </citation>
    <scope>NUCLEOTIDE SEQUENCE [LARGE SCALE GENOMIC DNA]</scope>
    <source>
        <strain evidence="3 4">DSM 45787</strain>
    </source>
</reference>
<evidence type="ECO:0000313" key="3">
    <source>
        <dbReference type="EMBL" id="PTX64296.1"/>
    </source>
</evidence>
<evidence type="ECO:0000256" key="1">
    <source>
        <dbReference type="SAM" id="MobiDB-lite"/>
    </source>
</evidence>
<keyword evidence="2" id="KW-0732">Signal</keyword>
<dbReference type="EMBL" id="QBKR01000003">
    <property type="protein sequence ID" value="PTX64296.1"/>
    <property type="molecule type" value="Genomic_DNA"/>
</dbReference>
<feature type="compositionally biased region" description="Low complexity" evidence="1">
    <location>
        <begin position="62"/>
        <end position="73"/>
    </location>
</feature>